<dbReference type="InterPro" id="IPR050204">
    <property type="entry name" value="AraC_XylS_family_regulators"/>
</dbReference>
<dbReference type="GO" id="GO:0003700">
    <property type="term" value="F:DNA-binding transcription factor activity"/>
    <property type="evidence" value="ECO:0007669"/>
    <property type="project" value="InterPro"/>
</dbReference>
<name>A0A1H9Q0Y3_9RHOB</name>
<evidence type="ECO:0000313" key="6">
    <source>
        <dbReference type="EMBL" id="SER53715.1"/>
    </source>
</evidence>
<dbReference type="InterPro" id="IPR018060">
    <property type="entry name" value="HTH_AraC"/>
</dbReference>
<feature type="domain" description="HTH araC/xylS-type" evidence="5">
    <location>
        <begin position="179"/>
        <end position="276"/>
    </location>
</feature>
<proteinExistence type="predicted"/>
<keyword evidence="2 6" id="KW-0238">DNA-binding</keyword>
<dbReference type="PROSITE" id="PS01124">
    <property type="entry name" value="HTH_ARAC_FAMILY_2"/>
    <property type="match status" value="1"/>
</dbReference>
<evidence type="ECO:0000256" key="2">
    <source>
        <dbReference type="ARBA" id="ARBA00023125"/>
    </source>
</evidence>
<accession>A0A1H9Q0Y3</accession>
<keyword evidence="7" id="KW-1185">Reference proteome</keyword>
<dbReference type="SUPFAM" id="SSF46689">
    <property type="entry name" value="Homeodomain-like"/>
    <property type="match status" value="2"/>
</dbReference>
<evidence type="ECO:0000313" key="7">
    <source>
        <dbReference type="Proteomes" id="UP000198885"/>
    </source>
</evidence>
<dbReference type="EMBL" id="FOGU01000001">
    <property type="protein sequence ID" value="SER53715.1"/>
    <property type="molecule type" value="Genomic_DNA"/>
</dbReference>
<dbReference type="Proteomes" id="UP000198885">
    <property type="component" value="Unassembled WGS sequence"/>
</dbReference>
<dbReference type="OrthoDB" id="9793400at2"/>
<gene>
    <name evidence="6" type="ORF">SAMN04490244_101413</name>
</gene>
<protein>
    <submittedName>
        <fullName evidence="6">AraC-type DNA-binding protein</fullName>
    </submittedName>
</protein>
<evidence type="ECO:0000256" key="3">
    <source>
        <dbReference type="ARBA" id="ARBA00023163"/>
    </source>
</evidence>
<evidence type="ECO:0000256" key="4">
    <source>
        <dbReference type="SAM" id="MobiDB-lite"/>
    </source>
</evidence>
<dbReference type="InterPro" id="IPR009057">
    <property type="entry name" value="Homeodomain-like_sf"/>
</dbReference>
<feature type="region of interest" description="Disordered" evidence="4">
    <location>
        <begin position="265"/>
        <end position="309"/>
    </location>
</feature>
<keyword evidence="3" id="KW-0804">Transcription</keyword>
<dbReference type="Gene3D" id="1.10.10.60">
    <property type="entry name" value="Homeodomain-like"/>
    <property type="match status" value="1"/>
</dbReference>
<feature type="compositionally biased region" description="Low complexity" evidence="4">
    <location>
        <begin position="287"/>
        <end position="298"/>
    </location>
</feature>
<dbReference type="PANTHER" id="PTHR46796">
    <property type="entry name" value="HTH-TYPE TRANSCRIPTIONAL ACTIVATOR RHAS-RELATED"/>
    <property type="match status" value="1"/>
</dbReference>
<evidence type="ECO:0000256" key="1">
    <source>
        <dbReference type="ARBA" id="ARBA00023015"/>
    </source>
</evidence>
<evidence type="ECO:0000259" key="5">
    <source>
        <dbReference type="PROSITE" id="PS01124"/>
    </source>
</evidence>
<dbReference type="GO" id="GO:0043565">
    <property type="term" value="F:sequence-specific DNA binding"/>
    <property type="evidence" value="ECO:0007669"/>
    <property type="project" value="InterPro"/>
</dbReference>
<dbReference type="SMART" id="SM00342">
    <property type="entry name" value="HTH_ARAC"/>
    <property type="match status" value="1"/>
</dbReference>
<reference evidence="6 7" key="1">
    <citation type="submission" date="2016-10" db="EMBL/GenBank/DDBJ databases">
        <authorList>
            <person name="de Groot N.N."/>
        </authorList>
    </citation>
    <scope>NUCLEOTIDE SEQUENCE [LARGE SCALE GENOMIC DNA]</scope>
    <source>
        <strain evidence="6 7">DSM 23042</strain>
    </source>
</reference>
<keyword evidence="1" id="KW-0805">Transcription regulation</keyword>
<dbReference type="STRING" id="641238.SAMN04490244_101413"/>
<dbReference type="PANTHER" id="PTHR46796:SF14">
    <property type="entry name" value="TRANSCRIPTIONAL REGULATORY PROTEIN"/>
    <property type="match status" value="1"/>
</dbReference>
<dbReference type="RefSeq" id="WP_092687564.1">
    <property type="nucleotide sequence ID" value="NZ_FOGU01000001.1"/>
</dbReference>
<dbReference type="Pfam" id="PF12833">
    <property type="entry name" value="HTH_18"/>
    <property type="match status" value="1"/>
</dbReference>
<organism evidence="6 7">
    <name type="scientific">Tranquillimonas rosea</name>
    <dbReference type="NCBI Taxonomy" id="641238"/>
    <lineage>
        <taxon>Bacteria</taxon>
        <taxon>Pseudomonadati</taxon>
        <taxon>Pseudomonadota</taxon>
        <taxon>Alphaproteobacteria</taxon>
        <taxon>Rhodobacterales</taxon>
        <taxon>Roseobacteraceae</taxon>
        <taxon>Tranquillimonas</taxon>
    </lineage>
</organism>
<dbReference type="AlphaFoldDB" id="A0A1H9Q0Y3"/>
<sequence>MSFHPRMRCEIHGLVPAAAPRVLRFDGMVADLWHVEGRRGGGGRYVSPDPRIVVMMDEARLALGETPSGRPPLGPVSYVPGGTALWGHMPSARRFRHLDLHFSAARLAAILGRESVPNAPLLMVENARVQALARLIAEQCAEPDRPSAYAAALIEALVVELFHAPEPDRPGALSAEALTGATGHLRRNLGRSVSVAELADLVGLPPSSFARAFKAATGQPPHRWQIAARIERAETLLARGETPSAVAAETGFSDQAHLTRAFRRATGDTPAAWQRARLRSNRGSPVQDADGLDGQDAAEPTQIERRTAS</sequence>